<dbReference type="OrthoDB" id="671595at2759"/>
<evidence type="ECO:0000256" key="3">
    <source>
        <dbReference type="SAM" id="SignalP"/>
    </source>
</evidence>
<evidence type="ECO:0000313" key="6">
    <source>
        <dbReference type="Proteomes" id="UP000678393"/>
    </source>
</evidence>
<dbReference type="InterPro" id="IPR042185">
    <property type="entry name" value="Serpin_sf_2"/>
</dbReference>
<dbReference type="Gene3D" id="2.30.39.10">
    <property type="entry name" value="Alpha-1-antitrypsin, domain 1"/>
    <property type="match status" value="1"/>
</dbReference>
<dbReference type="Gene3D" id="3.30.497.10">
    <property type="entry name" value="Antithrombin, subunit I, domain 2"/>
    <property type="match status" value="1"/>
</dbReference>
<protein>
    <recommendedName>
        <fullName evidence="4">Serpin domain-containing protein</fullName>
    </recommendedName>
</protein>
<name>A0A8S3Z4D4_9EUPU</name>
<dbReference type="InterPro" id="IPR023796">
    <property type="entry name" value="Serpin_dom"/>
</dbReference>
<feature type="chain" id="PRO_5035795346" description="Serpin domain-containing protein" evidence="3">
    <location>
        <begin position="22"/>
        <end position="422"/>
    </location>
</feature>
<dbReference type="PROSITE" id="PS00284">
    <property type="entry name" value="SERPIN"/>
    <property type="match status" value="1"/>
</dbReference>
<dbReference type="Pfam" id="PF00079">
    <property type="entry name" value="Serpin"/>
    <property type="match status" value="1"/>
</dbReference>
<dbReference type="InterPro" id="IPR042178">
    <property type="entry name" value="Serpin_sf_1"/>
</dbReference>
<comment type="similarity">
    <text evidence="1 2">Belongs to the serpin family.</text>
</comment>
<dbReference type="GO" id="GO:0004867">
    <property type="term" value="F:serine-type endopeptidase inhibitor activity"/>
    <property type="evidence" value="ECO:0007669"/>
    <property type="project" value="InterPro"/>
</dbReference>
<dbReference type="SUPFAM" id="SSF56574">
    <property type="entry name" value="Serpins"/>
    <property type="match status" value="1"/>
</dbReference>
<evidence type="ECO:0000256" key="2">
    <source>
        <dbReference type="RuleBase" id="RU000411"/>
    </source>
</evidence>
<gene>
    <name evidence="5" type="ORF">CUNI_LOCUS9922</name>
</gene>
<keyword evidence="3" id="KW-0732">Signal</keyword>
<dbReference type="InterPro" id="IPR023795">
    <property type="entry name" value="Serpin_CS"/>
</dbReference>
<reference evidence="5" key="1">
    <citation type="submission" date="2021-04" db="EMBL/GenBank/DDBJ databases">
        <authorList>
            <consortium name="Molecular Ecology Group"/>
        </authorList>
    </citation>
    <scope>NUCLEOTIDE SEQUENCE</scope>
</reference>
<dbReference type="PANTHER" id="PTHR11461:SF211">
    <property type="entry name" value="GH10112P-RELATED"/>
    <property type="match status" value="1"/>
</dbReference>
<dbReference type="Proteomes" id="UP000678393">
    <property type="component" value="Unassembled WGS sequence"/>
</dbReference>
<comment type="caution">
    <text evidence="5">The sequence shown here is derived from an EMBL/GenBank/DDBJ whole genome shotgun (WGS) entry which is preliminary data.</text>
</comment>
<keyword evidence="6" id="KW-1185">Reference proteome</keyword>
<dbReference type="GO" id="GO:0005615">
    <property type="term" value="C:extracellular space"/>
    <property type="evidence" value="ECO:0007669"/>
    <property type="project" value="InterPro"/>
</dbReference>
<evidence type="ECO:0000313" key="5">
    <source>
        <dbReference type="EMBL" id="CAG5124364.1"/>
    </source>
</evidence>
<organism evidence="5 6">
    <name type="scientific">Candidula unifasciata</name>
    <dbReference type="NCBI Taxonomy" id="100452"/>
    <lineage>
        <taxon>Eukaryota</taxon>
        <taxon>Metazoa</taxon>
        <taxon>Spiralia</taxon>
        <taxon>Lophotrochozoa</taxon>
        <taxon>Mollusca</taxon>
        <taxon>Gastropoda</taxon>
        <taxon>Heterobranchia</taxon>
        <taxon>Euthyneura</taxon>
        <taxon>Panpulmonata</taxon>
        <taxon>Eupulmonata</taxon>
        <taxon>Stylommatophora</taxon>
        <taxon>Helicina</taxon>
        <taxon>Helicoidea</taxon>
        <taxon>Geomitridae</taxon>
        <taxon>Candidula</taxon>
    </lineage>
</organism>
<proteinExistence type="inferred from homology"/>
<dbReference type="EMBL" id="CAJHNH020001770">
    <property type="protein sequence ID" value="CAG5124364.1"/>
    <property type="molecule type" value="Genomic_DNA"/>
</dbReference>
<sequence length="422" mass="46433">MLTYLLVLCVLGDIAVPHSEAGCLKTKPGLYSKGGGRKTPTVAPSADGAQKIAKASNNFSQRLYREIALGSKNTIYSPLSIHTALSMTSLGAKGDTKTEMTSTLGLDVFTGEREPHQAYNDVIAQLNAASNVTTILTANAIFINKLETVESAFVRDVQNFYLSNVSTFDPHDPAGPERVINEYVEYKTRGLIQNLVQPNVVTALTLMVLVNTVYFNGSWDRPFDKDRTQPADFHTQQGTIQVDTMFDTRTMNIKRNFHGADVGELTIGHGRFSVVIVLPHTVDGLADLENALTVPGRVEELFQDLTPVRVNVSMPKVNIESTFMLSQPLIQLGMVKAFSPHEADFTGINRNGNIFIKEGFHQSTIEINEYGTVASAATAVVIEMRRQPPAANATFQVDHPFLFLLTDNRLRSILFQGKFIQP</sequence>
<feature type="signal peptide" evidence="3">
    <location>
        <begin position="1"/>
        <end position="21"/>
    </location>
</feature>
<dbReference type="SMART" id="SM00093">
    <property type="entry name" value="SERPIN"/>
    <property type="match status" value="1"/>
</dbReference>
<dbReference type="PANTHER" id="PTHR11461">
    <property type="entry name" value="SERINE PROTEASE INHIBITOR, SERPIN"/>
    <property type="match status" value="1"/>
</dbReference>
<feature type="domain" description="Serpin" evidence="4">
    <location>
        <begin position="61"/>
        <end position="422"/>
    </location>
</feature>
<dbReference type="InterPro" id="IPR036186">
    <property type="entry name" value="Serpin_sf"/>
</dbReference>
<accession>A0A8S3Z4D4</accession>
<dbReference type="InterPro" id="IPR000215">
    <property type="entry name" value="Serpin_fam"/>
</dbReference>
<dbReference type="AlphaFoldDB" id="A0A8S3Z4D4"/>
<evidence type="ECO:0000259" key="4">
    <source>
        <dbReference type="SMART" id="SM00093"/>
    </source>
</evidence>
<evidence type="ECO:0000256" key="1">
    <source>
        <dbReference type="ARBA" id="ARBA00009500"/>
    </source>
</evidence>